<evidence type="ECO:0000256" key="1">
    <source>
        <dbReference type="SAM" id="MobiDB-lite"/>
    </source>
</evidence>
<dbReference type="EMBL" id="SMFR01000001">
    <property type="protein sequence ID" value="TCJ99701.1"/>
    <property type="molecule type" value="Genomic_DNA"/>
</dbReference>
<sequence length="811" mass="85861">MSQRDKVIHPANGATTPDDAVIRASSGSEPGEGDSARPLEVTTNAAAAVDSAGDTNPGASDSSVGAAAVTRVFGIRHHGPGSARSLRHALEEFAPDAILIEGPADADPLVGFVAADTMTPPVALLAYVPDSPARAAFWPFAVFSPEWQAMRYGVDHAVPVRFCDLPAAHVLAADDDARGGGSDPLAALASAAGYDDAERWWDAIVESVPDSAAFDAITEAMAALREDAPGSASETTPPEAATPAAPLIVDQHTLVREAHMRQVMRQVLKGGAKRLAVVCGAWHAPALVEPLGPAAPDTRLLKGLPKTKAALTWVPWTHSRLAAGSGYGAGVTSPGWYHHLFTETQRPVARWLTKVAGVLRSHDLPVSSAHIIEAVRLADTLAALRGRPLPGLSEVTEAVRSVMCGGDETMLRLVVDELIVGETLGGVPEDTPTVPLAADLRARCKTLRLKPEALARNIDLDLRKERDVERSHLLHRLRLLGIGWGTPTTGEVRSTGTFRETWTLRWEPEFEVRIVEAAVWGTTLRTAAETKILDTASRDDITVTALADALETALLADLGGATEGLITRLEAAAALDHDVTHLLGALPGLTRTLRYGDVRGTDTKALAHVADGLLVRICAGLPGAVTGLDIDAAQALRTQIDAAHTAISTRDDEHTSTEWLATLQRIADRDDVHGAIGGRAVRLLCDAERIDDADSARRLAAALSVGNTPAAKAAWIDGFLGGRGLLLVHDRELLRRIDEWLRDLNEDQFVATLPLLRRTFGSFESGERRAISQALRDTGSAPATSVGHPEIDPIRGQLALRAATAILGAAG</sequence>
<dbReference type="Pfam" id="PF18934">
    <property type="entry name" value="DUF5682"/>
    <property type="match status" value="1"/>
</dbReference>
<reference evidence="2 3" key="1">
    <citation type="submission" date="2019-03" db="EMBL/GenBank/DDBJ databases">
        <title>Genomic Encyclopedia of Type Strains, Phase IV (KMG-IV): sequencing the most valuable type-strain genomes for metagenomic binning, comparative biology and taxonomic classification.</title>
        <authorList>
            <person name="Goeker M."/>
        </authorList>
    </citation>
    <scope>NUCLEOTIDE SEQUENCE [LARGE SCALE GENOMIC DNA]</scope>
    <source>
        <strain evidence="2 3">DSM 44684</strain>
    </source>
</reference>
<name>A0A4R1G744_9NOCA</name>
<evidence type="ECO:0000313" key="3">
    <source>
        <dbReference type="Proteomes" id="UP000294856"/>
    </source>
</evidence>
<keyword evidence="3" id="KW-1185">Reference proteome</keyword>
<dbReference type="STRING" id="1210063.GCA_001612665_03179"/>
<feature type="region of interest" description="Disordered" evidence="1">
    <location>
        <begin position="1"/>
        <end position="41"/>
    </location>
</feature>
<gene>
    <name evidence="2" type="ORF">DFR71_0683</name>
</gene>
<proteinExistence type="predicted"/>
<evidence type="ECO:0000313" key="2">
    <source>
        <dbReference type="EMBL" id="TCJ99701.1"/>
    </source>
</evidence>
<dbReference type="PANTHER" id="PTHR30634:SF14">
    <property type="match status" value="1"/>
</dbReference>
<protein>
    <submittedName>
        <fullName evidence="2">Uncharacterized protein</fullName>
    </submittedName>
</protein>
<dbReference type="InterPro" id="IPR050458">
    <property type="entry name" value="LolB"/>
</dbReference>
<dbReference type="RefSeq" id="WP_243654712.1">
    <property type="nucleotide sequence ID" value="NZ_SMFR01000001.1"/>
</dbReference>
<dbReference type="Proteomes" id="UP000294856">
    <property type="component" value="Unassembled WGS sequence"/>
</dbReference>
<comment type="caution">
    <text evidence="2">The sequence shown here is derived from an EMBL/GenBank/DDBJ whole genome shotgun (WGS) entry which is preliminary data.</text>
</comment>
<organism evidence="2 3">
    <name type="scientific">Nocardia alba</name>
    <dbReference type="NCBI Taxonomy" id="225051"/>
    <lineage>
        <taxon>Bacteria</taxon>
        <taxon>Bacillati</taxon>
        <taxon>Actinomycetota</taxon>
        <taxon>Actinomycetes</taxon>
        <taxon>Mycobacteriales</taxon>
        <taxon>Nocardiaceae</taxon>
        <taxon>Nocardia</taxon>
    </lineage>
</organism>
<dbReference type="AlphaFoldDB" id="A0A4R1G744"/>
<dbReference type="InterPro" id="IPR043737">
    <property type="entry name" value="DUF5682"/>
</dbReference>
<accession>A0A4R1G744</accession>
<dbReference type="PANTHER" id="PTHR30634">
    <property type="entry name" value="OUTER MEMBRANE LOLAB LIPOPROTEIN INSERTION APPARATUS"/>
    <property type="match status" value="1"/>
</dbReference>